<dbReference type="PANTHER" id="PTHR11727">
    <property type="entry name" value="DIMETHYLADENOSINE TRANSFERASE"/>
    <property type="match status" value="1"/>
</dbReference>
<reference evidence="8" key="1">
    <citation type="submission" date="2020-05" db="EMBL/GenBank/DDBJ databases">
        <authorList>
            <person name="Chiriac C."/>
            <person name="Salcher M."/>
            <person name="Ghai R."/>
            <person name="Kavagutti S V."/>
        </authorList>
    </citation>
    <scope>NUCLEOTIDE SEQUENCE</scope>
</reference>
<name>A0A6J6CNT8_9ZZZZ</name>
<evidence type="ECO:0000256" key="5">
    <source>
        <dbReference type="ARBA" id="ARBA00022691"/>
    </source>
</evidence>
<dbReference type="GO" id="GO:0005829">
    <property type="term" value="C:cytosol"/>
    <property type="evidence" value="ECO:0007669"/>
    <property type="project" value="TreeGrafter"/>
</dbReference>
<dbReference type="PROSITE" id="PS51689">
    <property type="entry name" value="SAM_RNA_A_N6_MT"/>
    <property type="match status" value="1"/>
</dbReference>
<evidence type="ECO:0000256" key="4">
    <source>
        <dbReference type="ARBA" id="ARBA00022679"/>
    </source>
</evidence>
<dbReference type="InterPro" id="IPR029063">
    <property type="entry name" value="SAM-dependent_MTases_sf"/>
</dbReference>
<feature type="domain" description="Ribosomal RNA adenine methylase transferase N-terminal" evidence="7">
    <location>
        <begin position="33"/>
        <end position="205"/>
    </location>
</feature>
<sequence length="276" mass="29939">MTLSRTDASRQLEEAGLRAKRALGQNFVVDANTVRKIAHAASVSSGDFVVEIGAGLGSLTLALAETGAQILAIEVDTALIPLLQHNVQHLPNVTVLHADAMKINWPEVLAASDSWSLIANLPYNVATPLVADILDFVPQVKKMLVMVQKEVGERFCATPSTEAYGALSVKVDFYATARIVGIVPPTVFLPRPNVDSALVEITRRAQRADESVNAKEFFSLVKMGFAKRRKMLRGALNGKVEPEHFEVAGIAPTARAEELTVQQWLALFRALHNIAP</sequence>
<evidence type="ECO:0000256" key="3">
    <source>
        <dbReference type="ARBA" id="ARBA00022603"/>
    </source>
</evidence>
<dbReference type="Gene3D" id="3.40.50.150">
    <property type="entry name" value="Vaccinia Virus protein VP39"/>
    <property type="match status" value="1"/>
</dbReference>
<organism evidence="8">
    <name type="scientific">freshwater metagenome</name>
    <dbReference type="NCBI Taxonomy" id="449393"/>
    <lineage>
        <taxon>unclassified sequences</taxon>
        <taxon>metagenomes</taxon>
        <taxon>ecological metagenomes</taxon>
    </lineage>
</organism>
<dbReference type="SUPFAM" id="SSF53335">
    <property type="entry name" value="S-adenosyl-L-methionine-dependent methyltransferases"/>
    <property type="match status" value="1"/>
</dbReference>
<dbReference type="GO" id="GO:0003723">
    <property type="term" value="F:RNA binding"/>
    <property type="evidence" value="ECO:0007669"/>
    <property type="project" value="UniProtKB-KW"/>
</dbReference>
<dbReference type="AlphaFoldDB" id="A0A6J6CNT8"/>
<accession>A0A6J6CNT8</accession>
<dbReference type="InterPro" id="IPR020598">
    <property type="entry name" value="rRNA_Ade_methylase_Trfase_N"/>
</dbReference>
<dbReference type="CDD" id="cd02440">
    <property type="entry name" value="AdoMet_MTases"/>
    <property type="match status" value="1"/>
</dbReference>
<dbReference type="Pfam" id="PF00398">
    <property type="entry name" value="RrnaAD"/>
    <property type="match status" value="1"/>
</dbReference>
<dbReference type="NCBIfam" id="TIGR00755">
    <property type="entry name" value="ksgA"/>
    <property type="match status" value="1"/>
</dbReference>
<dbReference type="InterPro" id="IPR011530">
    <property type="entry name" value="rRNA_adenine_dimethylase"/>
</dbReference>
<dbReference type="InterPro" id="IPR020596">
    <property type="entry name" value="rRNA_Ade_Mease_Trfase_CS"/>
</dbReference>
<dbReference type="GO" id="GO:0000179">
    <property type="term" value="F:rRNA (adenine-N6,N6-)-dimethyltransferase activity"/>
    <property type="evidence" value="ECO:0007669"/>
    <property type="project" value="InterPro"/>
</dbReference>
<dbReference type="PROSITE" id="PS01131">
    <property type="entry name" value="RRNA_A_DIMETH"/>
    <property type="match status" value="1"/>
</dbReference>
<keyword evidence="3" id="KW-0489">Methyltransferase</keyword>
<dbReference type="FunFam" id="3.40.50.150:FF:000023">
    <property type="entry name" value="Ribosomal RNA small subunit methyltransferase A"/>
    <property type="match status" value="1"/>
</dbReference>
<keyword evidence="5" id="KW-0949">S-adenosyl-L-methionine</keyword>
<dbReference type="HAMAP" id="MF_00607">
    <property type="entry name" value="16SrRNA_methyltr_A"/>
    <property type="match status" value="1"/>
</dbReference>
<dbReference type="EMBL" id="CAEZTC010000024">
    <property type="protein sequence ID" value="CAB4553181.1"/>
    <property type="molecule type" value="Genomic_DNA"/>
</dbReference>
<dbReference type="InterPro" id="IPR001737">
    <property type="entry name" value="KsgA/Erm"/>
</dbReference>
<evidence type="ECO:0000256" key="1">
    <source>
        <dbReference type="ARBA" id="ARBA00022490"/>
    </source>
</evidence>
<evidence type="ECO:0000256" key="6">
    <source>
        <dbReference type="ARBA" id="ARBA00022884"/>
    </source>
</evidence>
<keyword evidence="2" id="KW-0698">rRNA processing</keyword>
<evidence type="ECO:0000256" key="2">
    <source>
        <dbReference type="ARBA" id="ARBA00022552"/>
    </source>
</evidence>
<keyword evidence="4" id="KW-0808">Transferase</keyword>
<dbReference type="InterPro" id="IPR023165">
    <property type="entry name" value="rRNA_Ade_diMease-like_C"/>
</dbReference>
<keyword evidence="6" id="KW-0694">RNA-binding</keyword>
<evidence type="ECO:0000313" key="8">
    <source>
        <dbReference type="EMBL" id="CAB4553181.1"/>
    </source>
</evidence>
<keyword evidence="1" id="KW-0963">Cytoplasm</keyword>
<dbReference type="Gene3D" id="1.10.8.100">
    <property type="entry name" value="Ribosomal RNA adenine dimethylase-like, domain 2"/>
    <property type="match status" value="1"/>
</dbReference>
<dbReference type="PANTHER" id="PTHR11727:SF7">
    <property type="entry name" value="DIMETHYLADENOSINE TRANSFERASE-RELATED"/>
    <property type="match status" value="1"/>
</dbReference>
<gene>
    <name evidence="8" type="ORF">UFOPK1572_00316</name>
    <name evidence="9" type="ORF">UFOPK2169_01834</name>
</gene>
<protein>
    <submittedName>
        <fullName evidence="8">Unannotated protein</fullName>
    </submittedName>
</protein>
<evidence type="ECO:0000259" key="7">
    <source>
        <dbReference type="SMART" id="SM00650"/>
    </source>
</evidence>
<evidence type="ECO:0000313" key="9">
    <source>
        <dbReference type="EMBL" id="CAB4668561.1"/>
    </source>
</evidence>
<dbReference type="EMBL" id="CAEZWE010000130">
    <property type="protein sequence ID" value="CAB4668561.1"/>
    <property type="molecule type" value="Genomic_DNA"/>
</dbReference>
<dbReference type="SMART" id="SM00650">
    <property type="entry name" value="rADc"/>
    <property type="match status" value="1"/>
</dbReference>
<proteinExistence type="inferred from homology"/>